<feature type="region of interest" description="Disordered" evidence="1">
    <location>
        <begin position="697"/>
        <end position="820"/>
    </location>
</feature>
<dbReference type="InterPro" id="IPR033121">
    <property type="entry name" value="PEPTIDASE_A1"/>
</dbReference>
<evidence type="ECO:0000313" key="4">
    <source>
        <dbReference type="EMBL" id="KAK8222775.1"/>
    </source>
</evidence>
<dbReference type="Gene3D" id="2.40.70.10">
    <property type="entry name" value="Acid Proteases"/>
    <property type="match status" value="2"/>
</dbReference>
<dbReference type="InterPro" id="IPR021109">
    <property type="entry name" value="Peptidase_aspartic_dom_sf"/>
</dbReference>
<feature type="transmembrane region" description="Helical" evidence="2">
    <location>
        <begin position="442"/>
        <end position="465"/>
    </location>
</feature>
<feature type="compositionally biased region" description="Polar residues" evidence="1">
    <location>
        <begin position="664"/>
        <end position="676"/>
    </location>
</feature>
<keyword evidence="2" id="KW-0472">Membrane</keyword>
<keyword evidence="5" id="KW-1185">Reference proteome</keyword>
<feature type="domain" description="Peptidase A1" evidence="3">
    <location>
        <begin position="58"/>
        <end position="407"/>
    </location>
</feature>
<comment type="caution">
    <text evidence="4">The sequence shown here is derived from an EMBL/GenBank/DDBJ whole genome shotgun (WGS) entry which is preliminary data.</text>
</comment>
<feature type="compositionally biased region" description="Low complexity" evidence="1">
    <location>
        <begin position="764"/>
        <end position="795"/>
    </location>
</feature>
<dbReference type="Proteomes" id="UP001492380">
    <property type="component" value="Unassembled WGS sequence"/>
</dbReference>
<dbReference type="Pfam" id="PF00026">
    <property type="entry name" value="Asp"/>
    <property type="match status" value="1"/>
</dbReference>
<proteinExistence type="predicted"/>
<reference evidence="4 5" key="1">
    <citation type="submission" date="2024-04" db="EMBL/GenBank/DDBJ databases">
        <title>Phyllosticta paracitricarpa is synonymous to the EU quarantine fungus P. citricarpa based on phylogenomic analyses.</title>
        <authorList>
            <consortium name="Lawrence Berkeley National Laboratory"/>
            <person name="Van Ingen-Buijs V.A."/>
            <person name="Van Westerhoven A.C."/>
            <person name="Haridas S."/>
            <person name="Skiadas P."/>
            <person name="Martin F."/>
            <person name="Groenewald J.Z."/>
            <person name="Crous P.W."/>
            <person name="Seidl M.F."/>
        </authorList>
    </citation>
    <scope>NUCLEOTIDE SEQUENCE [LARGE SCALE GENOMIC DNA]</scope>
    <source>
        <strain evidence="4 5">CBS 123374</strain>
    </source>
</reference>
<name>A0ABR1Y8T6_9PEZI</name>
<evidence type="ECO:0000256" key="1">
    <source>
        <dbReference type="SAM" id="MobiDB-lite"/>
    </source>
</evidence>
<dbReference type="EMBL" id="JBBWRZ010000015">
    <property type="protein sequence ID" value="KAK8222775.1"/>
    <property type="molecule type" value="Genomic_DNA"/>
</dbReference>
<dbReference type="SUPFAM" id="SSF50630">
    <property type="entry name" value="Acid proteases"/>
    <property type="match status" value="1"/>
</dbReference>
<feature type="compositionally biased region" description="Polar residues" evidence="1">
    <location>
        <begin position="586"/>
        <end position="595"/>
    </location>
</feature>
<gene>
    <name evidence="4" type="ORF">HDK90DRAFT_538134</name>
</gene>
<feature type="compositionally biased region" description="Basic and acidic residues" evidence="1">
    <location>
        <begin position="641"/>
        <end position="663"/>
    </location>
</feature>
<evidence type="ECO:0000259" key="3">
    <source>
        <dbReference type="PROSITE" id="PS51767"/>
    </source>
</evidence>
<keyword evidence="2" id="KW-0812">Transmembrane</keyword>
<feature type="region of interest" description="Disordered" evidence="1">
    <location>
        <begin position="516"/>
        <end position="550"/>
    </location>
</feature>
<sequence length="820" mass="87718">MIVAKIGSILGLLSFSNPTQRRYGPVIESRDMNEPTILPIPIKETQLFDGPDHWWSSFQLAIGNSTTGSAQSIRVLPSTSFSWIVAINPVGCGGDSPDDCENSRGNFYNPNSTGALPLGGTFLESFSGFQEPQIQGYLYSDSVSFPDTPGTIHANSPTILNIAQIDYWVGLLPLNPTKNSVSDPSNKHPSLLECLKRDRQIPSLSWGYTAGAKYKSIAAYGSLTLGGYDNSRIDNTTSSIQGSLTDDPAQDFAMTLASITTDTNELTILTDSNLKVVLDSTLPYLYFTSDLCQSFADKLNLTLNDTVGLYLMSQDDKDRLSTSIENMTFVLRETSTSNSGAAVKFVFPIAAFILNVSLAEIDPTLKGWSWYFPLKTKADSTMSTLGRVFLQEAYLIADYERKKFNISPVHWPDDLVYTKDLRPIHPVDASNEGGSSSLSKGALAGAIVGGIIGGLILACIFLQLYRRRQRNHRRLSSKSAPPSYIGAHTSEASIAGGRSRASSRIASLFPFRNPWSGSERGYEPPQDPGYVVPPEGEEKGPLGNELDANTTGVYEMYQPKRIIPEVEGDTSYPANGLAPGAVGGNARTSSSSIDPHTTVEGDGEAKPVNVFEMEANSLDPNSQGPSPMPTPSLPSPSSAEAAERHVLAENQRQERPEPGDRRTSGQSTVSAPSPYTMNERRVSDRSFVSLSVFSDAGTGTLGSIFADHPFSTPSGVGGSEAPSNVSTERGNEPQEGSGGSNPGIDGDGASRSGAAPEADASGKQSAQAQTQQPQTRRPSASVLSRSLSARSRSGSEGPPVNLGAITEDREHEGAAWTKTQ</sequence>
<evidence type="ECO:0000256" key="2">
    <source>
        <dbReference type="SAM" id="Phobius"/>
    </source>
</evidence>
<protein>
    <submittedName>
        <fullName evidence="4">Aspartic peptidase domain-containing protein</fullName>
    </submittedName>
</protein>
<feature type="region of interest" description="Disordered" evidence="1">
    <location>
        <begin position="567"/>
        <end position="684"/>
    </location>
</feature>
<keyword evidence="2" id="KW-1133">Transmembrane helix</keyword>
<dbReference type="PROSITE" id="PS51767">
    <property type="entry name" value="PEPTIDASE_A1"/>
    <property type="match status" value="1"/>
</dbReference>
<evidence type="ECO:0000313" key="5">
    <source>
        <dbReference type="Proteomes" id="UP001492380"/>
    </source>
</evidence>
<accession>A0ABR1Y8T6</accession>
<organism evidence="4 5">
    <name type="scientific">Phyllosticta capitalensis</name>
    <dbReference type="NCBI Taxonomy" id="121624"/>
    <lineage>
        <taxon>Eukaryota</taxon>
        <taxon>Fungi</taxon>
        <taxon>Dikarya</taxon>
        <taxon>Ascomycota</taxon>
        <taxon>Pezizomycotina</taxon>
        <taxon>Dothideomycetes</taxon>
        <taxon>Dothideomycetes incertae sedis</taxon>
        <taxon>Botryosphaeriales</taxon>
        <taxon>Phyllostictaceae</taxon>
        <taxon>Phyllosticta</taxon>
    </lineage>
</organism>